<name>A0ABC8SV09_9AQUA</name>
<protein>
    <recommendedName>
        <fullName evidence="2">Pectinesterase inhibitor domain-containing protein</fullName>
    </recommendedName>
</protein>
<dbReference type="SMART" id="SM00856">
    <property type="entry name" value="PMEI"/>
    <property type="match status" value="1"/>
</dbReference>
<dbReference type="PANTHER" id="PTHR31707">
    <property type="entry name" value="PECTINESTERASE"/>
    <property type="match status" value="1"/>
</dbReference>
<dbReference type="Proteomes" id="UP001642360">
    <property type="component" value="Unassembled WGS sequence"/>
</dbReference>
<keyword evidence="1" id="KW-1133">Transmembrane helix</keyword>
<dbReference type="InterPro" id="IPR006501">
    <property type="entry name" value="Pectinesterase_inhib_dom"/>
</dbReference>
<dbReference type="SUPFAM" id="SSF101148">
    <property type="entry name" value="Plant invertase/pectin methylesterase inhibitor"/>
    <property type="match status" value="1"/>
</dbReference>
<gene>
    <name evidence="3" type="ORF">ILEXP_LOCUS29664</name>
</gene>
<dbReference type="NCBIfam" id="TIGR01614">
    <property type="entry name" value="PME_inhib"/>
    <property type="match status" value="1"/>
</dbReference>
<dbReference type="EMBL" id="CAUOFW020003596">
    <property type="protein sequence ID" value="CAK9160877.1"/>
    <property type="molecule type" value="Genomic_DNA"/>
</dbReference>
<evidence type="ECO:0000313" key="3">
    <source>
        <dbReference type="EMBL" id="CAK9160877.1"/>
    </source>
</evidence>
<comment type="caution">
    <text evidence="3">The sequence shown here is derived from an EMBL/GenBank/DDBJ whole genome shotgun (WGS) entry which is preliminary data.</text>
</comment>
<accession>A0ABC8SV09</accession>
<dbReference type="AlphaFoldDB" id="A0ABC8SV09"/>
<keyword evidence="4" id="KW-1185">Reference proteome</keyword>
<dbReference type="Pfam" id="PF04043">
    <property type="entry name" value="PMEI"/>
    <property type="match status" value="1"/>
</dbReference>
<reference evidence="3 4" key="1">
    <citation type="submission" date="2024-02" db="EMBL/GenBank/DDBJ databases">
        <authorList>
            <person name="Vignale AGUSTIN F."/>
            <person name="Sosa J E."/>
            <person name="Modenutti C."/>
        </authorList>
    </citation>
    <scope>NUCLEOTIDE SEQUENCE [LARGE SCALE GENOMIC DNA]</scope>
</reference>
<dbReference type="CDD" id="cd15798">
    <property type="entry name" value="PMEI-like_3"/>
    <property type="match status" value="1"/>
</dbReference>
<evidence type="ECO:0000313" key="4">
    <source>
        <dbReference type="Proteomes" id="UP001642360"/>
    </source>
</evidence>
<sequence>MKGGKLFVFGVSGILVVGVVIGLIAGVVHHNSSNDDDSDVLSTTSKAVASICSQTDYKRACVNSLDAVANNQSATPKDFIEAAIQVTIQEVKAAVEKTGTIGKAANDPLQKMAVEDCKDLFAICHRRAPSLLFNGGAVISYQQSCIDGFTQPELKSAISDGLLNATQLTDNALAIVSAISQILSAFNIPVNTTASSRRLLDTSEVDNDGYPAWFSAADRKLLVTNNGQVNPNAVVAKDGSGHYKTIAAALAAYPRT</sequence>
<evidence type="ECO:0000259" key="2">
    <source>
        <dbReference type="SMART" id="SM00856"/>
    </source>
</evidence>
<feature type="transmembrane region" description="Helical" evidence="1">
    <location>
        <begin position="7"/>
        <end position="28"/>
    </location>
</feature>
<keyword evidence="1" id="KW-0812">Transmembrane</keyword>
<keyword evidence="1" id="KW-0472">Membrane</keyword>
<organism evidence="3 4">
    <name type="scientific">Ilex paraguariensis</name>
    <name type="common">yerba mate</name>
    <dbReference type="NCBI Taxonomy" id="185542"/>
    <lineage>
        <taxon>Eukaryota</taxon>
        <taxon>Viridiplantae</taxon>
        <taxon>Streptophyta</taxon>
        <taxon>Embryophyta</taxon>
        <taxon>Tracheophyta</taxon>
        <taxon>Spermatophyta</taxon>
        <taxon>Magnoliopsida</taxon>
        <taxon>eudicotyledons</taxon>
        <taxon>Gunneridae</taxon>
        <taxon>Pentapetalae</taxon>
        <taxon>asterids</taxon>
        <taxon>campanulids</taxon>
        <taxon>Aquifoliales</taxon>
        <taxon>Aquifoliaceae</taxon>
        <taxon>Ilex</taxon>
    </lineage>
</organism>
<dbReference type="Gene3D" id="1.20.140.40">
    <property type="entry name" value="Invertase/pectin methylesterase inhibitor family protein"/>
    <property type="match status" value="2"/>
</dbReference>
<proteinExistence type="predicted"/>
<evidence type="ECO:0000256" key="1">
    <source>
        <dbReference type="SAM" id="Phobius"/>
    </source>
</evidence>
<feature type="domain" description="Pectinesterase inhibitor" evidence="2">
    <location>
        <begin position="43"/>
        <end position="175"/>
    </location>
</feature>
<dbReference type="InterPro" id="IPR035513">
    <property type="entry name" value="Invertase/methylesterase_inhib"/>
</dbReference>